<feature type="region of interest" description="Disordered" evidence="1">
    <location>
        <begin position="137"/>
        <end position="192"/>
    </location>
</feature>
<dbReference type="EMBL" id="VDCV01000016">
    <property type="protein sequence ID" value="KAB5519658.1"/>
    <property type="molecule type" value="Genomic_DNA"/>
</dbReference>
<dbReference type="AlphaFoldDB" id="A0A5N5JK85"/>
<feature type="compositionally biased region" description="Polar residues" evidence="1">
    <location>
        <begin position="1"/>
        <end position="23"/>
    </location>
</feature>
<dbReference type="PANTHER" id="PTHR47481:SF9">
    <property type="entry name" value="RETROTRANSPOSON GAG DOMAIN-CONTAINING PROTEIN"/>
    <property type="match status" value="1"/>
</dbReference>
<evidence type="ECO:0008006" key="4">
    <source>
        <dbReference type="Google" id="ProtNLM"/>
    </source>
</evidence>
<dbReference type="Proteomes" id="UP000326939">
    <property type="component" value="Chromosome 16"/>
</dbReference>
<evidence type="ECO:0000256" key="1">
    <source>
        <dbReference type="SAM" id="MobiDB-lite"/>
    </source>
</evidence>
<dbReference type="PANTHER" id="PTHR47481">
    <property type="match status" value="1"/>
</dbReference>
<proteinExistence type="predicted"/>
<reference evidence="3" key="1">
    <citation type="journal article" date="2019" name="Gigascience">
        <title>De novo genome assembly of the endangered Acer yangbiense, a plant species with extremely small populations endemic to Yunnan Province, China.</title>
        <authorList>
            <person name="Yang J."/>
            <person name="Wariss H.M."/>
            <person name="Tao L."/>
            <person name="Zhang R."/>
            <person name="Yun Q."/>
            <person name="Hollingsworth P."/>
            <person name="Dao Z."/>
            <person name="Luo G."/>
            <person name="Guo H."/>
            <person name="Ma Y."/>
            <person name="Sun W."/>
        </authorList>
    </citation>
    <scope>NUCLEOTIDE SEQUENCE [LARGE SCALE GENOMIC DNA]</scope>
    <source>
        <strain evidence="3">cv. br00</strain>
    </source>
</reference>
<evidence type="ECO:0000313" key="3">
    <source>
        <dbReference type="Proteomes" id="UP000326939"/>
    </source>
</evidence>
<name>A0A5N5JK85_9ROSI</name>
<protein>
    <recommendedName>
        <fullName evidence="4">Retrotransposon Copia-like N-terminal domain-containing protein</fullName>
    </recommendedName>
</protein>
<evidence type="ECO:0000313" key="2">
    <source>
        <dbReference type="EMBL" id="KAB5519658.1"/>
    </source>
</evidence>
<organism evidence="2 3">
    <name type="scientific">Salix brachista</name>
    <dbReference type="NCBI Taxonomy" id="2182728"/>
    <lineage>
        <taxon>Eukaryota</taxon>
        <taxon>Viridiplantae</taxon>
        <taxon>Streptophyta</taxon>
        <taxon>Embryophyta</taxon>
        <taxon>Tracheophyta</taxon>
        <taxon>Spermatophyta</taxon>
        <taxon>Magnoliopsida</taxon>
        <taxon>eudicotyledons</taxon>
        <taxon>Gunneridae</taxon>
        <taxon>Pentapetalae</taxon>
        <taxon>rosids</taxon>
        <taxon>fabids</taxon>
        <taxon>Malpighiales</taxon>
        <taxon>Salicaceae</taxon>
        <taxon>Saliceae</taxon>
        <taxon>Salix</taxon>
    </lineage>
</organism>
<sequence>MVSERSSPTRTEASNNPMASTENSSVPTTATTLPLVTINTSSQLPYKLTSSNYPSWRSTFLTILIGYDLMKYLDGTFPCPPSPAVDSSTAAVALYVHWCRQDQLLLNAIFASVSEAVMPLIAMVTLIPPVTIDPPPTAPVTPALPPATTSDSSSPSPGMPSLAHSTNSTNNASSNPVDPHPPTRTHHMDSVKDSCNGHKLDLLCQGFM</sequence>
<accession>A0A5N5JK85</accession>
<feature type="region of interest" description="Disordered" evidence="1">
    <location>
        <begin position="1"/>
        <end position="27"/>
    </location>
</feature>
<keyword evidence="3" id="KW-1185">Reference proteome</keyword>
<comment type="caution">
    <text evidence="2">The sequence shown here is derived from an EMBL/GenBank/DDBJ whole genome shotgun (WGS) entry which is preliminary data.</text>
</comment>
<gene>
    <name evidence="2" type="ORF">DKX38_023977</name>
</gene>
<feature type="compositionally biased region" description="Low complexity" evidence="1">
    <location>
        <begin position="146"/>
        <end position="175"/>
    </location>
</feature>